<sequence>MAKKVTLQDIADQIGVTKVSVSKAINNQPGIGESLREQILKTAKQMGYVKVQHTKERKDYKFALICAKRFFLEDETFYTTIYYYINKRCAEKGFALSCFVINDQEEVSGKLPMQLLTESFDGIFIAGEFQKNFLMILNTLCGAKVAIDFYKPDLNMDSVVVDNYYTGFTVANYLIRKGHRHIGFVGSIQDTSSICDRYFGYLKALMLHGLPVRQDWHITNNDYLTGRYSSVNPLPEDLPTAFICHCDKAALILSQQLRERGVRIPEDVSLISFDNTNICNLLSPKLTSVEIDRKQIAYCSVNQMLHRIQHPDAPPQKIYLGSKLIERESVWESAQIEE</sequence>
<dbReference type="EMBL" id="DVJP01000050">
    <property type="protein sequence ID" value="HIS76726.1"/>
    <property type="molecule type" value="Genomic_DNA"/>
</dbReference>
<comment type="caution">
    <text evidence="6">The sequence shown here is derived from an EMBL/GenBank/DDBJ whole genome shotgun (WGS) entry which is preliminary data.</text>
</comment>
<keyword evidence="4" id="KW-0804">Transcription</keyword>
<feature type="domain" description="HTH lacI-type" evidence="5">
    <location>
        <begin position="5"/>
        <end position="59"/>
    </location>
</feature>
<keyword evidence="2" id="KW-0805">Transcription regulation</keyword>
<organism evidence="6 7">
    <name type="scientific">Candidatus Merdivicinus excrementipullorum</name>
    <dbReference type="NCBI Taxonomy" id="2840867"/>
    <lineage>
        <taxon>Bacteria</taxon>
        <taxon>Bacillati</taxon>
        <taxon>Bacillota</taxon>
        <taxon>Clostridia</taxon>
        <taxon>Eubacteriales</taxon>
        <taxon>Oscillospiraceae</taxon>
        <taxon>Oscillospiraceae incertae sedis</taxon>
        <taxon>Candidatus Merdivicinus</taxon>
    </lineage>
</organism>
<dbReference type="SUPFAM" id="SSF53822">
    <property type="entry name" value="Periplasmic binding protein-like I"/>
    <property type="match status" value="1"/>
</dbReference>
<reference evidence="6" key="2">
    <citation type="journal article" date="2021" name="PeerJ">
        <title>Extensive microbial diversity within the chicken gut microbiome revealed by metagenomics and culture.</title>
        <authorList>
            <person name="Gilroy R."/>
            <person name="Ravi A."/>
            <person name="Getino M."/>
            <person name="Pursley I."/>
            <person name="Horton D.L."/>
            <person name="Alikhan N.F."/>
            <person name="Baker D."/>
            <person name="Gharbi K."/>
            <person name="Hall N."/>
            <person name="Watson M."/>
            <person name="Adriaenssens E.M."/>
            <person name="Foster-Nyarko E."/>
            <person name="Jarju S."/>
            <person name="Secka A."/>
            <person name="Antonio M."/>
            <person name="Oren A."/>
            <person name="Chaudhuri R.R."/>
            <person name="La Ragione R."/>
            <person name="Hildebrand F."/>
            <person name="Pallen M.J."/>
        </authorList>
    </citation>
    <scope>NUCLEOTIDE SEQUENCE</scope>
    <source>
        <strain evidence="6">CHK199-13235</strain>
    </source>
</reference>
<dbReference type="PANTHER" id="PTHR30146">
    <property type="entry name" value="LACI-RELATED TRANSCRIPTIONAL REPRESSOR"/>
    <property type="match status" value="1"/>
</dbReference>
<dbReference type="Pfam" id="PF13377">
    <property type="entry name" value="Peripla_BP_3"/>
    <property type="match status" value="1"/>
</dbReference>
<dbReference type="CDD" id="cd01392">
    <property type="entry name" value="HTH_LacI"/>
    <property type="match status" value="1"/>
</dbReference>
<dbReference type="InterPro" id="IPR010982">
    <property type="entry name" value="Lambda_DNA-bd_dom_sf"/>
</dbReference>
<name>A0A9D1FMT1_9FIRM</name>
<dbReference type="Gene3D" id="3.40.50.2300">
    <property type="match status" value="2"/>
</dbReference>
<dbReference type="CDD" id="cd19974">
    <property type="entry name" value="PBP1_LacI-like"/>
    <property type="match status" value="1"/>
</dbReference>
<dbReference type="AlphaFoldDB" id="A0A9D1FMT1"/>
<dbReference type="GO" id="GO:0000976">
    <property type="term" value="F:transcription cis-regulatory region binding"/>
    <property type="evidence" value="ECO:0007669"/>
    <property type="project" value="TreeGrafter"/>
</dbReference>
<evidence type="ECO:0000313" key="6">
    <source>
        <dbReference type="EMBL" id="HIS76726.1"/>
    </source>
</evidence>
<dbReference type="SMART" id="SM00354">
    <property type="entry name" value="HTH_LACI"/>
    <property type="match status" value="1"/>
</dbReference>
<dbReference type="GO" id="GO:0003700">
    <property type="term" value="F:DNA-binding transcription factor activity"/>
    <property type="evidence" value="ECO:0007669"/>
    <property type="project" value="TreeGrafter"/>
</dbReference>
<accession>A0A9D1FMT1</accession>
<dbReference type="PROSITE" id="PS50932">
    <property type="entry name" value="HTH_LACI_2"/>
    <property type="match status" value="1"/>
</dbReference>
<keyword evidence="3 6" id="KW-0238">DNA-binding</keyword>
<dbReference type="Proteomes" id="UP000824002">
    <property type="component" value="Unassembled WGS sequence"/>
</dbReference>
<dbReference type="InterPro" id="IPR000843">
    <property type="entry name" value="HTH_LacI"/>
</dbReference>
<dbReference type="Gene3D" id="1.10.260.40">
    <property type="entry name" value="lambda repressor-like DNA-binding domains"/>
    <property type="match status" value="1"/>
</dbReference>
<evidence type="ECO:0000256" key="2">
    <source>
        <dbReference type="ARBA" id="ARBA00023015"/>
    </source>
</evidence>
<dbReference type="Pfam" id="PF00356">
    <property type="entry name" value="LacI"/>
    <property type="match status" value="1"/>
</dbReference>
<keyword evidence="1" id="KW-0678">Repressor</keyword>
<evidence type="ECO:0000259" key="5">
    <source>
        <dbReference type="PROSITE" id="PS50932"/>
    </source>
</evidence>
<evidence type="ECO:0000256" key="1">
    <source>
        <dbReference type="ARBA" id="ARBA00022491"/>
    </source>
</evidence>
<dbReference type="InterPro" id="IPR028082">
    <property type="entry name" value="Peripla_BP_I"/>
</dbReference>
<dbReference type="PANTHER" id="PTHR30146:SF148">
    <property type="entry name" value="HTH-TYPE TRANSCRIPTIONAL REPRESSOR PURR-RELATED"/>
    <property type="match status" value="1"/>
</dbReference>
<protein>
    <submittedName>
        <fullName evidence="6">LacI family DNA-binding transcriptional regulator</fullName>
    </submittedName>
</protein>
<evidence type="ECO:0000256" key="4">
    <source>
        <dbReference type="ARBA" id="ARBA00023163"/>
    </source>
</evidence>
<proteinExistence type="predicted"/>
<evidence type="ECO:0000256" key="3">
    <source>
        <dbReference type="ARBA" id="ARBA00023125"/>
    </source>
</evidence>
<dbReference type="InterPro" id="IPR046335">
    <property type="entry name" value="LacI/GalR-like_sensor"/>
</dbReference>
<reference evidence="6" key="1">
    <citation type="submission" date="2020-10" db="EMBL/GenBank/DDBJ databases">
        <authorList>
            <person name="Gilroy R."/>
        </authorList>
    </citation>
    <scope>NUCLEOTIDE SEQUENCE</scope>
    <source>
        <strain evidence="6">CHK199-13235</strain>
    </source>
</reference>
<gene>
    <name evidence="6" type="ORF">IAB51_07930</name>
</gene>
<evidence type="ECO:0000313" key="7">
    <source>
        <dbReference type="Proteomes" id="UP000824002"/>
    </source>
</evidence>
<dbReference type="SUPFAM" id="SSF47413">
    <property type="entry name" value="lambda repressor-like DNA-binding domains"/>
    <property type="match status" value="1"/>
</dbReference>